<feature type="non-terminal residue" evidence="1">
    <location>
        <position position="78"/>
    </location>
</feature>
<accession>A0ACD3ATN4</accession>
<evidence type="ECO:0000313" key="2">
    <source>
        <dbReference type="Proteomes" id="UP000308600"/>
    </source>
</evidence>
<dbReference type="EMBL" id="ML208333">
    <property type="protein sequence ID" value="TFK69323.1"/>
    <property type="molecule type" value="Genomic_DNA"/>
</dbReference>
<organism evidence="1 2">
    <name type="scientific">Pluteus cervinus</name>
    <dbReference type="NCBI Taxonomy" id="181527"/>
    <lineage>
        <taxon>Eukaryota</taxon>
        <taxon>Fungi</taxon>
        <taxon>Dikarya</taxon>
        <taxon>Basidiomycota</taxon>
        <taxon>Agaricomycotina</taxon>
        <taxon>Agaricomycetes</taxon>
        <taxon>Agaricomycetidae</taxon>
        <taxon>Agaricales</taxon>
        <taxon>Pluteineae</taxon>
        <taxon>Pluteaceae</taxon>
        <taxon>Pluteus</taxon>
    </lineage>
</organism>
<protein>
    <submittedName>
        <fullName evidence="1">Uncharacterized protein</fullName>
    </submittedName>
</protein>
<sequence>MQQLPLEVWSQIFELACTDNGYTGHSLSLVSKSFNTLSVPYKFQSISLRNLKHIFEFFFALKDAPPHLRRVRYLYMAD</sequence>
<evidence type="ECO:0000313" key="1">
    <source>
        <dbReference type="EMBL" id="TFK69323.1"/>
    </source>
</evidence>
<keyword evidence="2" id="KW-1185">Reference proteome</keyword>
<proteinExistence type="predicted"/>
<dbReference type="Proteomes" id="UP000308600">
    <property type="component" value="Unassembled WGS sequence"/>
</dbReference>
<gene>
    <name evidence="1" type="ORF">BDN72DRAFT_733339</name>
</gene>
<name>A0ACD3ATN4_9AGAR</name>
<reference evidence="1 2" key="1">
    <citation type="journal article" date="2019" name="Nat. Ecol. Evol.">
        <title>Megaphylogeny resolves global patterns of mushroom evolution.</title>
        <authorList>
            <person name="Varga T."/>
            <person name="Krizsan K."/>
            <person name="Foldi C."/>
            <person name="Dima B."/>
            <person name="Sanchez-Garcia M."/>
            <person name="Sanchez-Ramirez S."/>
            <person name="Szollosi G.J."/>
            <person name="Szarkandi J.G."/>
            <person name="Papp V."/>
            <person name="Albert L."/>
            <person name="Andreopoulos W."/>
            <person name="Angelini C."/>
            <person name="Antonin V."/>
            <person name="Barry K.W."/>
            <person name="Bougher N.L."/>
            <person name="Buchanan P."/>
            <person name="Buyck B."/>
            <person name="Bense V."/>
            <person name="Catcheside P."/>
            <person name="Chovatia M."/>
            <person name="Cooper J."/>
            <person name="Damon W."/>
            <person name="Desjardin D."/>
            <person name="Finy P."/>
            <person name="Geml J."/>
            <person name="Haridas S."/>
            <person name="Hughes K."/>
            <person name="Justo A."/>
            <person name="Karasinski D."/>
            <person name="Kautmanova I."/>
            <person name="Kiss B."/>
            <person name="Kocsube S."/>
            <person name="Kotiranta H."/>
            <person name="LaButti K.M."/>
            <person name="Lechner B.E."/>
            <person name="Liimatainen K."/>
            <person name="Lipzen A."/>
            <person name="Lukacs Z."/>
            <person name="Mihaltcheva S."/>
            <person name="Morgado L.N."/>
            <person name="Niskanen T."/>
            <person name="Noordeloos M.E."/>
            <person name="Ohm R.A."/>
            <person name="Ortiz-Santana B."/>
            <person name="Ovrebo C."/>
            <person name="Racz N."/>
            <person name="Riley R."/>
            <person name="Savchenko A."/>
            <person name="Shiryaev A."/>
            <person name="Soop K."/>
            <person name="Spirin V."/>
            <person name="Szebenyi C."/>
            <person name="Tomsovsky M."/>
            <person name="Tulloss R.E."/>
            <person name="Uehling J."/>
            <person name="Grigoriev I.V."/>
            <person name="Vagvolgyi C."/>
            <person name="Papp T."/>
            <person name="Martin F.M."/>
            <person name="Miettinen O."/>
            <person name="Hibbett D.S."/>
            <person name="Nagy L.G."/>
        </authorList>
    </citation>
    <scope>NUCLEOTIDE SEQUENCE [LARGE SCALE GENOMIC DNA]</scope>
    <source>
        <strain evidence="1 2">NL-1719</strain>
    </source>
</reference>